<accession>A0A6B2R214</accession>
<dbReference type="InterPro" id="IPR003136">
    <property type="entry name" value="Cytidylate_kin"/>
</dbReference>
<comment type="catalytic activity">
    <reaction evidence="7 8">
        <text>CMP + ATP = CDP + ADP</text>
        <dbReference type="Rhea" id="RHEA:11600"/>
        <dbReference type="ChEBI" id="CHEBI:30616"/>
        <dbReference type="ChEBI" id="CHEBI:58069"/>
        <dbReference type="ChEBI" id="CHEBI:60377"/>
        <dbReference type="ChEBI" id="CHEBI:456216"/>
        <dbReference type="EC" id="2.7.4.25"/>
    </reaction>
</comment>
<dbReference type="GO" id="GO:0006220">
    <property type="term" value="P:pyrimidine nucleotide metabolic process"/>
    <property type="evidence" value="ECO:0007669"/>
    <property type="project" value="UniProtKB-UniRule"/>
</dbReference>
<evidence type="ECO:0000256" key="8">
    <source>
        <dbReference type="HAMAP-Rule" id="MF_00238"/>
    </source>
</evidence>
<evidence type="ECO:0000256" key="4">
    <source>
        <dbReference type="ARBA" id="ARBA00022777"/>
    </source>
</evidence>
<keyword evidence="5 8" id="KW-0067">ATP-binding</keyword>
<comment type="subcellular location">
    <subcellularLocation>
        <location evidence="8">Cytoplasm</location>
    </subcellularLocation>
</comment>
<name>A0A6B2R214_9BURK</name>
<keyword evidence="2 8" id="KW-0808">Transferase</keyword>
<evidence type="ECO:0000313" key="11">
    <source>
        <dbReference type="EMBL" id="NDY83677.1"/>
    </source>
</evidence>
<keyword evidence="3 8" id="KW-0547">Nucleotide-binding</keyword>
<dbReference type="PANTHER" id="PTHR21299:SF2">
    <property type="entry name" value="CYTIDYLATE KINASE"/>
    <property type="match status" value="1"/>
</dbReference>
<evidence type="ECO:0000259" key="9">
    <source>
        <dbReference type="Pfam" id="PF02224"/>
    </source>
</evidence>
<dbReference type="GO" id="GO:0005829">
    <property type="term" value="C:cytosol"/>
    <property type="evidence" value="ECO:0007669"/>
    <property type="project" value="TreeGrafter"/>
</dbReference>
<dbReference type="AlphaFoldDB" id="A0A6B2R214"/>
<evidence type="ECO:0000256" key="7">
    <source>
        <dbReference type="ARBA" id="ARBA00048478"/>
    </source>
</evidence>
<dbReference type="GO" id="GO:0036431">
    <property type="term" value="F:dCMP kinase activity"/>
    <property type="evidence" value="ECO:0007669"/>
    <property type="project" value="InterPro"/>
</dbReference>
<dbReference type="PANTHER" id="PTHR21299">
    <property type="entry name" value="CYTIDYLATE KINASE/PANTOATE-BETA-ALANINE LIGASE"/>
    <property type="match status" value="1"/>
</dbReference>
<comment type="catalytic activity">
    <reaction evidence="6 8">
        <text>dCMP + ATP = dCDP + ADP</text>
        <dbReference type="Rhea" id="RHEA:25094"/>
        <dbReference type="ChEBI" id="CHEBI:30616"/>
        <dbReference type="ChEBI" id="CHEBI:57566"/>
        <dbReference type="ChEBI" id="CHEBI:58593"/>
        <dbReference type="ChEBI" id="CHEBI:456216"/>
        <dbReference type="EC" id="2.7.4.25"/>
    </reaction>
</comment>
<dbReference type="Pfam" id="PF02224">
    <property type="entry name" value="Cytidylate_kin"/>
    <property type="match status" value="1"/>
</dbReference>
<feature type="domain" description="Cytidylate kinase" evidence="9">
    <location>
        <begin position="8"/>
        <end position="215"/>
    </location>
</feature>
<evidence type="ECO:0000256" key="3">
    <source>
        <dbReference type="ARBA" id="ARBA00022741"/>
    </source>
</evidence>
<organism evidence="10">
    <name type="scientific">Sheuella amnicola</name>
    <dbReference type="NCBI Taxonomy" id="2707330"/>
    <lineage>
        <taxon>Bacteria</taxon>
        <taxon>Pseudomonadati</taxon>
        <taxon>Pseudomonadota</taxon>
        <taxon>Betaproteobacteria</taxon>
        <taxon>Burkholderiales</taxon>
        <taxon>Alcaligenaceae</taxon>
        <taxon>Sheuella</taxon>
    </lineage>
</organism>
<dbReference type="Gene3D" id="3.40.50.300">
    <property type="entry name" value="P-loop containing nucleotide triphosphate hydrolases"/>
    <property type="match status" value="1"/>
</dbReference>
<dbReference type="EMBL" id="JAAGRN010000006">
    <property type="protein sequence ID" value="NDY83677.1"/>
    <property type="molecule type" value="Genomic_DNA"/>
</dbReference>
<feature type="binding site" evidence="8">
    <location>
        <begin position="12"/>
        <end position="20"/>
    </location>
    <ligand>
        <name>ATP</name>
        <dbReference type="ChEBI" id="CHEBI:30616"/>
    </ligand>
</feature>
<dbReference type="GO" id="GO:0015949">
    <property type="term" value="P:nucleobase-containing small molecule interconversion"/>
    <property type="evidence" value="ECO:0007669"/>
    <property type="project" value="TreeGrafter"/>
</dbReference>
<keyword evidence="8" id="KW-0963">Cytoplasm</keyword>
<dbReference type="SUPFAM" id="SSF52540">
    <property type="entry name" value="P-loop containing nucleoside triphosphate hydrolases"/>
    <property type="match status" value="1"/>
</dbReference>
<proteinExistence type="inferred from homology"/>
<dbReference type="GO" id="GO:0005524">
    <property type="term" value="F:ATP binding"/>
    <property type="evidence" value="ECO:0007669"/>
    <property type="project" value="UniProtKB-UniRule"/>
</dbReference>
<dbReference type="NCBIfam" id="TIGR00017">
    <property type="entry name" value="cmk"/>
    <property type="match status" value="1"/>
</dbReference>
<evidence type="ECO:0000313" key="10">
    <source>
        <dbReference type="EMBL" id="NDY83674.1"/>
    </source>
</evidence>
<dbReference type="EC" id="2.7.4.25" evidence="8"/>
<gene>
    <name evidence="8" type="primary">cmk</name>
    <name evidence="10" type="ORF">G3I67_10555</name>
    <name evidence="11" type="ORF">G3I67_10570</name>
</gene>
<dbReference type="RefSeq" id="WP_163655089.1">
    <property type="nucleotide sequence ID" value="NZ_JAAGRN010000006.1"/>
</dbReference>
<comment type="similarity">
    <text evidence="1 8">Belongs to the cytidylate kinase family. Type 1 subfamily.</text>
</comment>
<dbReference type="HAMAP" id="MF_00238">
    <property type="entry name" value="Cytidyl_kinase_type1"/>
    <property type="match status" value="1"/>
</dbReference>
<evidence type="ECO:0000256" key="6">
    <source>
        <dbReference type="ARBA" id="ARBA00047615"/>
    </source>
</evidence>
<keyword evidence="4 8" id="KW-0418">Kinase</keyword>
<dbReference type="CDD" id="cd02020">
    <property type="entry name" value="CMPK"/>
    <property type="match status" value="1"/>
</dbReference>
<protein>
    <recommendedName>
        <fullName evidence="8">Cytidylate kinase</fullName>
        <shortName evidence="8">CK</shortName>
        <ecNumber evidence="8">2.7.4.25</ecNumber>
    </recommendedName>
    <alternativeName>
        <fullName evidence="8">Cytidine monophosphate kinase</fullName>
        <shortName evidence="8">CMP kinase</shortName>
    </alternativeName>
</protein>
<sequence>MTQLAPVITIDGPTASGKGTVAHRVASALGFSVLDSGALYRLTALSILNQQIDPDDANAVAGAAQVLQVEFHQNGVRLAGQEVSELIRQEQVGNLASRIAPNPALRAALLDRQRAFRRFPGLVADGRDMGTIVFPDAKLKIFLVASAEARAQRRCNQLIEKGISANLADLLRDMRERDARDTRRAVAPLVPAQGAHTVDSSNLTIDQTVQAILDLWRASF</sequence>
<dbReference type="InterPro" id="IPR011994">
    <property type="entry name" value="Cytidylate_kinase_dom"/>
</dbReference>
<evidence type="ECO:0000256" key="1">
    <source>
        <dbReference type="ARBA" id="ARBA00009427"/>
    </source>
</evidence>
<evidence type="ECO:0000256" key="2">
    <source>
        <dbReference type="ARBA" id="ARBA00022679"/>
    </source>
</evidence>
<dbReference type="InterPro" id="IPR027417">
    <property type="entry name" value="P-loop_NTPase"/>
</dbReference>
<comment type="caution">
    <text evidence="10">The sequence shown here is derived from an EMBL/GenBank/DDBJ whole genome shotgun (WGS) entry which is preliminary data.</text>
</comment>
<reference evidence="10" key="1">
    <citation type="submission" date="2020-02" db="EMBL/GenBank/DDBJ databases">
        <authorList>
            <person name="Chen W.-M."/>
        </authorList>
    </citation>
    <scope>NUCLEOTIDE SEQUENCE</scope>
    <source>
        <strain evidence="10">NBD-18</strain>
    </source>
</reference>
<dbReference type="EMBL" id="JAAGRN010000006">
    <property type="protein sequence ID" value="NDY83674.1"/>
    <property type="molecule type" value="Genomic_DNA"/>
</dbReference>
<evidence type="ECO:0000256" key="5">
    <source>
        <dbReference type="ARBA" id="ARBA00022840"/>
    </source>
</evidence>